<dbReference type="Proteomes" id="UP000887580">
    <property type="component" value="Unplaced"/>
</dbReference>
<evidence type="ECO:0000313" key="2">
    <source>
        <dbReference type="WBParaSite" id="PS1159_v2.g12790.t1"/>
    </source>
</evidence>
<sequence>MSSTVADFDTLPIVNASRLLLGILSTIGNLFILSLFFYSPKLRQFACTVLIALLCFSDLLVGIGLLIRATYSITAAQYYKKSTCYAVNSLIGIGKTASEIVIFGISIDRYNAVYKPVIYSRNEKNNWFILRTIVLAIILSFALTWAKQIEVDYSIPITVCTAAAATGPYSFLVTTVYTGIFLIILYCKF</sequence>
<proteinExistence type="predicted"/>
<accession>A0AC35F1C8</accession>
<evidence type="ECO:0000313" key="1">
    <source>
        <dbReference type="Proteomes" id="UP000887580"/>
    </source>
</evidence>
<protein>
    <submittedName>
        <fullName evidence="2">G-protein coupled receptors family 1 profile domain-containing protein</fullName>
    </submittedName>
</protein>
<reference evidence="2" key="1">
    <citation type="submission" date="2022-11" db="UniProtKB">
        <authorList>
            <consortium name="WormBaseParasite"/>
        </authorList>
    </citation>
    <scope>IDENTIFICATION</scope>
</reference>
<dbReference type="WBParaSite" id="PS1159_v2.g12790.t1">
    <property type="protein sequence ID" value="PS1159_v2.g12790.t1"/>
    <property type="gene ID" value="PS1159_v2.g12790"/>
</dbReference>
<organism evidence="1 2">
    <name type="scientific">Panagrolaimus sp. PS1159</name>
    <dbReference type="NCBI Taxonomy" id="55785"/>
    <lineage>
        <taxon>Eukaryota</taxon>
        <taxon>Metazoa</taxon>
        <taxon>Ecdysozoa</taxon>
        <taxon>Nematoda</taxon>
        <taxon>Chromadorea</taxon>
        <taxon>Rhabditida</taxon>
        <taxon>Tylenchina</taxon>
        <taxon>Panagrolaimomorpha</taxon>
        <taxon>Panagrolaimoidea</taxon>
        <taxon>Panagrolaimidae</taxon>
        <taxon>Panagrolaimus</taxon>
    </lineage>
</organism>
<name>A0AC35F1C8_9BILA</name>